<keyword evidence="4" id="KW-1185">Reference proteome</keyword>
<proteinExistence type="predicted"/>
<protein>
    <recommendedName>
        <fullName evidence="2">Protein kinase domain-containing protein</fullName>
    </recommendedName>
</protein>
<dbReference type="PANTHER" id="PTHR44329">
    <property type="entry name" value="SERINE/THREONINE-PROTEIN KINASE TNNI3K-RELATED"/>
    <property type="match status" value="1"/>
</dbReference>
<evidence type="ECO:0000259" key="2">
    <source>
        <dbReference type="PROSITE" id="PS50011"/>
    </source>
</evidence>
<dbReference type="Gene3D" id="1.10.510.10">
    <property type="entry name" value="Transferase(Phosphotransferase) domain 1"/>
    <property type="match status" value="1"/>
</dbReference>
<dbReference type="EMBL" id="CM026430">
    <property type="protein sequence ID" value="KAG0562265.1"/>
    <property type="molecule type" value="Genomic_DNA"/>
</dbReference>
<dbReference type="InterPro" id="IPR000719">
    <property type="entry name" value="Prot_kinase_dom"/>
</dbReference>
<evidence type="ECO:0000313" key="4">
    <source>
        <dbReference type="Proteomes" id="UP000822688"/>
    </source>
</evidence>
<feature type="compositionally biased region" description="Low complexity" evidence="1">
    <location>
        <begin position="50"/>
        <end position="67"/>
    </location>
</feature>
<dbReference type="GO" id="GO:0005524">
    <property type="term" value="F:ATP binding"/>
    <property type="evidence" value="ECO:0007669"/>
    <property type="project" value="InterPro"/>
</dbReference>
<dbReference type="PROSITE" id="PS00108">
    <property type="entry name" value="PROTEIN_KINASE_ST"/>
    <property type="match status" value="1"/>
</dbReference>
<dbReference type="SMART" id="SM00220">
    <property type="entry name" value="S_TKc"/>
    <property type="match status" value="1"/>
</dbReference>
<dbReference type="PANTHER" id="PTHR44329:SF260">
    <property type="entry name" value="PROTEIN KINASE DOMAIN-CONTAINING PROTEIN"/>
    <property type="match status" value="1"/>
</dbReference>
<reference evidence="3" key="1">
    <citation type="submission" date="2020-06" db="EMBL/GenBank/DDBJ databases">
        <title>WGS assembly of Ceratodon purpureus strain R40.</title>
        <authorList>
            <person name="Carey S.B."/>
            <person name="Jenkins J."/>
            <person name="Shu S."/>
            <person name="Lovell J.T."/>
            <person name="Sreedasyam A."/>
            <person name="Maumus F."/>
            <person name="Tiley G.P."/>
            <person name="Fernandez-Pozo N."/>
            <person name="Barry K."/>
            <person name="Chen C."/>
            <person name="Wang M."/>
            <person name="Lipzen A."/>
            <person name="Daum C."/>
            <person name="Saski C.A."/>
            <person name="Payton A.C."/>
            <person name="Mcbreen J.C."/>
            <person name="Conrad R.E."/>
            <person name="Kollar L.M."/>
            <person name="Olsson S."/>
            <person name="Huttunen S."/>
            <person name="Landis J.B."/>
            <person name="Wickett N.J."/>
            <person name="Johnson M.G."/>
            <person name="Rensing S.A."/>
            <person name="Grimwood J."/>
            <person name="Schmutz J."/>
            <person name="Mcdaniel S.F."/>
        </authorList>
    </citation>
    <scope>NUCLEOTIDE SEQUENCE</scope>
    <source>
        <strain evidence="3">R40</strain>
    </source>
</reference>
<dbReference type="InterPro" id="IPR008271">
    <property type="entry name" value="Ser/Thr_kinase_AS"/>
</dbReference>
<dbReference type="AlphaFoldDB" id="A0A8T0GV28"/>
<dbReference type="InterPro" id="IPR051681">
    <property type="entry name" value="Ser/Thr_Kinases-Pseudokinases"/>
</dbReference>
<dbReference type="InterPro" id="IPR001245">
    <property type="entry name" value="Ser-Thr/Tyr_kinase_cat_dom"/>
</dbReference>
<dbReference type="Proteomes" id="UP000822688">
    <property type="component" value="Chromosome 9"/>
</dbReference>
<evidence type="ECO:0000313" key="3">
    <source>
        <dbReference type="EMBL" id="KAG0562265.1"/>
    </source>
</evidence>
<dbReference type="SUPFAM" id="SSF56112">
    <property type="entry name" value="Protein kinase-like (PK-like)"/>
    <property type="match status" value="1"/>
</dbReference>
<dbReference type="GO" id="GO:0004674">
    <property type="term" value="F:protein serine/threonine kinase activity"/>
    <property type="evidence" value="ECO:0007669"/>
    <property type="project" value="TreeGrafter"/>
</dbReference>
<feature type="domain" description="Protein kinase" evidence="2">
    <location>
        <begin position="136"/>
        <end position="422"/>
    </location>
</feature>
<dbReference type="InterPro" id="IPR011009">
    <property type="entry name" value="Kinase-like_dom_sf"/>
</dbReference>
<feature type="region of interest" description="Disordered" evidence="1">
    <location>
        <begin position="37"/>
        <end position="67"/>
    </location>
</feature>
<evidence type="ECO:0000256" key="1">
    <source>
        <dbReference type="SAM" id="MobiDB-lite"/>
    </source>
</evidence>
<name>A0A8T0GV28_CERPU</name>
<dbReference type="PROSITE" id="PS50011">
    <property type="entry name" value="PROTEIN_KINASE_DOM"/>
    <property type="match status" value="1"/>
</dbReference>
<organism evidence="3 4">
    <name type="scientific">Ceratodon purpureus</name>
    <name type="common">Fire moss</name>
    <name type="synonym">Dicranum purpureum</name>
    <dbReference type="NCBI Taxonomy" id="3225"/>
    <lineage>
        <taxon>Eukaryota</taxon>
        <taxon>Viridiplantae</taxon>
        <taxon>Streptophyta</taxon>
        <taxon>Embryophyta</taxon>
        <taxon>Bryophyta</taxon>
        <taxon>Bryophytina</taxon>
        <taxon>Bryopsida</taxon>
        <taxon>Dicranidae</taxon>
        <taxon>Pseudoditrichales</taxon>
        <taxon>Ditrichaceae</taxon>
        <taxon>Ceratodon</taxon>
    </lineage>
</organism>
<accession>A0A8T0GV28</accession>
<sequence>MSATTRGCTMIEEQGRMELQPNRCLWSAEYGTALASDSCTPGDGVAASRSIPIPSSSSSSSSSSPSSSVYHSARIESMIESRNLFCDEVEFEIESSKVHWSELSSTYHDPENDRKYFEVLKGHPQSGGFFREFEGLVVGKKIGEGAQAEIYEAGPIVDINDDLMLKVMKGGCPLQSLQRQWPCGMLKNFLANHLGPLSYIAGGTLMKDERLKNRFAFVMLRKWGDLRKLIDLRKLRNKNKQVPPFTIKQVKRLMLYIAVDMDILHDKHDIIHRDIKASNVLVFTSSAKVARFLEQDEDIVINAHVADFECSLGVVGTGFWRAPEILQQLKDGISSSHLKFTPKTDVYSYGMLCYEIVTGSIPFDGQAVSNYDLILGGQRPVLPCGLDHVVKDIIVRCWHPDPTLRPSFHDIAVQLNDTGDWYSSFSQLRPVP</sequence>
<dbReference type="Pfam" id="PF07714">
    <property type="entry name" value="PK_Tyr_Ser-Thr"/>
    <property type="match status" value="1"/>
</dbReference>
<gene>
    <name evidence="3" type="ORF">KC19_9G131800</name>
</gene>
<comment type="caution">
    <text evidence="3">The sequence shown here is derived from an EMBL/GenBank/DDBJ whole genome shotgun (WGS) entry which is preliminary data.</text>
</comment>